<dbReference type="Proteomes" id="UP000327013">
    <property type="component" value="Unassembled WGS sequence"/>
</dbReference>
<name>A0A5N6KNN6_9ROSI</name>
<proteinExistence type="predicted"/>
<accession>A0A5N6KNN6</accession>
<comment type="caution">
    <text evidence="1">The sequence shown here is derived from an EMBL/GenBank/DDBJ whole genome shotgun (WGS) entry which is preliminary data.</text>
</comment>
<dbReference type="EMBL" id="VIBQ01000009">
    <property type="protein sequence ID" value="KAB8336834.1"/>
    <property type="molecule type" value="Genomic_DNA"/>
</dbReference>
<dbReference type="AlphaFoldDB" id="A0A5N6KNN6"/>
<sequence>MTLEGAGRKIAEAGHSPLQSHNYKVKGSRMNITLEEYPLSWDNMSYEHVRSMKLTLKIVMLPR</sequence>
<evidence type="ECO:0000313" key="2">
    <source>
        <dbReference type="Proteomes" id="UP000327013"/>
    </source>
</evidence>
<gene>
    <name evidence="1" type="ORF">FH972_021142</name>
</gene>
<protein>
    <submittedName>
        <fullName evidence="1">Uncharacterized protein</fullName>
    </submittedName>
</protein>
<organism evidence="1 2">
    <name type="scientific">Carpinus fangiana</name>
    <dbReference type="NCBI Taxonomy" id="176857"/>
    <lineage>
        <taxon>Eukaryota</taxon>
        <taxon>Viridiplantae</taxon>
        <taxon>Streptophyta</taxon>
        <taxon>Embryophyta</taxon>
        <taxon>Tracheophyta</taxon>
        <taxon>Spermatophyta</taxon>
        <taxon>Magnoliopsida</taxon>
        <taxon>eudicotyledons</taxon>
        <taxon>Gunneridae</taxon>
        <taxon>Pentapetalae</taxon>
        <taxon>rosids</taxon>
        <taxon>fabids</taxon>
        <taxon>Fagales</taxon>
        <taxon>Betulaceae</taxon>
        <taxon>Carpinus</taxon>
    </lineage>
</organism>
<reference evidence="1 2" key="1">
    <citation type="submission" date="2019-06" db="EMBL/GenBank/DDBJ databases">
        <title>A chromosomal-level reference genome of Carpinus fangiana (Coryloideae, Betulaceae).</title>
        <authorList>
            <person name="Yang X."/>
            <person name="Wang Z."/>
            <person name="Zhang L."/>
            <person name="Hao G."/>
            <person name="Liu J."/>
            <person name="Yang Y."/>
        </authorList>
    </citation>
    <scope>NUCLEOTIDE SEQUENCE [LARGE SCALE GENOMIC DNA]</scope>
    <source>
        <strain evidence="1">Cfa_2016G</strain>
        <tissue evidence="1">Leaf</tissue>
    </source>
</reference>
<keyword evidence="2" id="KW-1185">Reference proteome</keyword>
<evidence type="ECO:0000313" key="1">
    <source>
        <dbReference type="EMBL" id="KAB8336834.1"/>
    </source>
</evidence>